<reference evidence="2" key="1">
    <citation type="journal article" date="2016" name="Appl. Microbiol. Biotechnol.">
        <title>Anti-MRSA and anti-TB metabolites from marine-derived Verrucosispora sp. MS100047.</title>
        <authorList>
            <person name="Huang P."/>
            <person name="Xie F."/>
            <person name="Ren B."/>
            <person name="Wang Q."/>
            <person name="Wang J."/>
            <person name="Wang Q."/>
            <person name="Abdel-Mageed W.M."/>
            <person name="Liu M."/>
            <person name="Han J."/>
            <person name="Oyeleye A."/>
            <person name="Shen J."/>
            <person name="Song F."/>
            <person name="Dai H."/>
            <person name="Liu X."/>
            <person name="Zhang L."/>
        </authorList>
    </citation>
    <scope>NUCLEOTIDE SEQUENCE</scope>
    <source>
        <strain evidence="2">MS100047</strain>
    </source>
</reference>
<accession>A0A097CRK5</accession>
<feature type="region of interest" description="Disordered" evidence="1">
    <location>
        <begin position="1"/>
        <end position="25"/>
    </location>
</feature>
<gene>
    <name evidence="2" type="ORF">VASRM7_26</name>
</gene>
<evidence type="ECO:0000313" key="2">
    <source>
        <dbReference type="EMBL" id="AIS85265.1"/>
    </source>
</evidence>
<dbReference type="AlphaFoldDB" id="A0A097CRK5"/>
<name>A0A097CRK5_9ACTN</name>
<dbReference type="EMBL" id="KF826617">
    <property type="protein sequence ID" value="AIS85265.1"/>
    <property type="molecule type" value="Genomic_DNA"/>
</dbReference>
<protein>
    <submittedName>
        <fullName evidence="2">Uncharacterized protein</fullName>
    </submittedName>
</protein>
<proteinExistence type="predicted"/>
<sequence>MRAARRTDQTRPAGVGLSRGRGGVGDQEVWSGVELILTETS</sequence>
<organism evidence="2">
    <name type="scientific">Verrucosispora sp. MS100047</name>
    <dbReference type="NCBI Taxonomy" id="1410949"/>
    <lineage>
        <taxon>Bacteria</taxon>
        <taxon>Bacillati</taxon>
        <taxon>Actinomycetota</taxon>
        <taxon>Actinomycetes</taxon>
        <taxon>Micromonosporales</taxon>
        <taxon>Micromonosporaceae</taxon>
        <taxon>Micromonospora</taxon>
    </lineage>
</organism>
<evidence type="ECO:0000256" key="1">
    <source>
        <dbReference type="SAM" id="MobiDB-lite"/>
    </source>
</evidence>